<dbReference type="RefSeq" id="XP_016666230.2">
    <property type="nucleotide sequence ID" value="XM_016810741.2"/>
</dbReference>
<dbReference type="RefSeq" id="XP_016666229.2">
    <property type="nucleotide sequence ID" value="XM_016810740.2"/>
</dbReference>
<reference evidence="2 3" key="2">
    <citation type="submission" date="2025-05" db="UniProtKB">
        <authorList>
            <consortium name="RefSeq"/>
        </authorList>
    </citation>
    <scope>IDENTIFICATION</scope>
</reference>
<evidence type="ECO:0000313" key="3">
    <source>
        <dbReference type="RefSeq" id="XP_016666230.2"/>
    </source>
</evidence>
<dbReference type="KEGG" id="ghi:107886689"/>
<dbReference type="SUPFAM" id="SSF50985">
    <property type="entry name" value="RCC1/BLIP-II"/>
    <property type="match status" value="1"/>
</dbReference>
<dbReference type="RefSeq" id="XP_040958701.1">
    <property type="nucleotide sequence ID" value="XM_041102767.1"/>
</dbReference>
<evidence type="ECO:0000313" key="2">
    <source>
        <dbReference type="RefSeq" id="XP_016666229.2"/>
    </source>
</evidence>
<protein>
    <submittedName>
        <fullName evidence="2 3">Uncharacterized protein</fullName>
    </submittedName>
</protein>
<dbReference type="Proteomes" id="UP000818029">
    <property type="component" value="Chromosome D10"/>
</dbReference>
<sequence length="125" mass="13910">MLSSWCSPTNRTWCSTSSIGVQSQLGILSQLGIHIFHLRIVAGMVHSMVITEDGALFYWVSSDPHLRCQQLYSLSEKTIVSISAAKYWAATATAINDVYMWDGKKSMDKPPVATQLHRVKGKKIP</sequence>
<evidence type="ECO:0000313" key="7">
    <source>
        <dbReference type="RefSeq" id="XP_040958704.1"/>
    </source>
</evidence>
<dbReference type="RefSeq" id="XP_040958704.1">
    <property type="nucleotide sequence ID" value="XM_041102770.1"/>
</dbReference>
<reference evidence="1" key="1">
    <citation type="journal article" date="2020" name="Nat. Genet.">
        <title>Genomic diversifications of five Gossypium allopolyploid species and their impact on cotton improvement.</title>
        <authorList>
            <person name="Chen Z.J."/>
            <person name="Sreedasyam A."/>
            <person name="Ando A."/>
            <person name="Song Q."/>
            <person name="De Santiago L.M."/>
            <person name="Hulse-Kemp A.M."/>
            <person name="Ding M."/>
            <person name="Ye W."/>
            <person name="Kirkbride R.C."/>
            <person name="Jenkins J."/>
            <person name="Plott C."/>
            <person name="Lovell J."/>
            <person name="Lin Y.M."/>
            <person name="Vaughn R."/>
            <person name="Liu B."/>
            <person name="Simpson S."/>
            <person name="Scheffler B.E."/>
            <person name="Wen L."/>
            <person name="Saski C.A."/>
            <person name="Grover C.E."/>
            <person name="Hu G."/>
            <person name="Conover J.L."/>
            <person name="Carlson J.W."/>
            <person name="Shu S."/>
            <person name="Boston L.B."/>
            <person name="Williams M."/>
            <person name="Peterson D.G."/>
            <person name="McGee K."/>
            <person name="Jones D.C."/>
            <person name="Wendel J.F."/>
            <person name="Stelly D.M."/>
            <person name="Grimwood J."/>
            <person name="Schmutz J."/>
        </authorList>
    </citation>
    <scope>NUCLEOTIDE SEQUENCE [LARGE SCALE GENOMIC DNA]</scope>
    <source>
        <strain evidence="1">cv. TM-1</strain>
    </source>
</reference>
<keyword evidence="1" id="KW-1185">Reference proteome</keyword>
<dbReference type="RefSeq" id="XP_040958703.1">
    <property type="nucleotide sequence ID" value="XM_041102769.1"/>
</dbReference>
<evidence type="ECO:0000313" key="4">
    <source>
        <dbReference type="RefSeq" id="XP_040958701.1"/>
    </source>
</evidence>
<gene>
    <name evidence="2 3 4 5 6 7" type="primary">LOC107886689</name>
</gene>
<accession>A0A1U8HSA1</accession>
<proteinExistence type="predicted"/>
<dbReference type="STRING" id="3635.A0A1U8HSA1"/>
<dbReference type="Gene3D" id="2.130.10.30">
    <property type="entry name" value="Regulator of chromosome condensation 1/beta-lactamase-inhibitor protein II"/>
    <property type="match status" value="1"/>
</dbReference>
<dbReference type="GeneID" id="107886689"/>
<dbReference type="RefSeq" id="XP_040958702.1">
    <property type="nucleotide sequence ID" value="XM_041102768.1"/>
</dbReference>
<evidence type="ECO:0000313" key="1">
    <source>
        <dbReference type="Proteomes" id="UP000818029"/>
    </source>
</evidence>
<dbReference type="PaxDb" id="3635-A0A1U8HSA1"/>
<name>A0A1U8HSA1_GOSHI</name>
<dbReference type="KEGG" id="ghi:107948291"/>
<evidence type="ECO:0000313" key="6">
    <source>
        <dbReference type="RefSeq" id="XP_040958703.1"/>
    </source>
</evidence>
<dbReference type="KEGG" id="ghi:107959054"/>
<dbReference type="AlphaFoldDB" id="A0A1U8HSA1"/>
<evidence type="ECO:0000313" key="5">
    <source>
        <dbReference type="RefSeq" id="XP_040958702.1"/>
    </source>
</evidence>
<organism evidence="1 2">
    <name type="scientific">Gossypium hirsutum</name>
    <name type="common">Upland cotton</name>
    <name type="synonym">Gossypium mexicanum</name>
    <dbReference type="NCBI Taxonomy" id="3635"/>
    <lineage>
        <taxon>Eukaryota</taxon>
        <taxon>Viridiplantae</taxon>
        <taxon>Streptophyta</taxon>
        <taxon>Embryophyta</taxon>
        <taxon>Tracheophyta</taxon>
        <taxon>Spermatophyta</taxon>
        <taxon>Magnoliopsida</taxon>
        <taxon>eudicotyledons</taxon>
        <taxon>Gunneridae</taxon>
        <taxon>Pentapetalae</taxon>
        <taxon>rosids</taxon>
        <taxon>malvids</taxon>
        <taxon>Malvales</taxon>
        <taxon>Malvaceae</taxon>
        <taxon>Malvoideae</taxon>
        <taxon>Gossypium</taxon>
    </lineage>
</organism>
<dbReference type="InterPro" id="IPR009091">
    <property type="entry name" value="RCC1/BLIP-II"/>
</dbReference>